<dbReference type="CDD" id="cd07489">
    <property type="entry name" value="Peptidases_S8_5"/>
    <property type="match status" value="1"/>
</dbReference>
<feature type="active site" description="Charge relay system" evidence="6 7">
    <location>
        <position position="160"/>
    </location>
</feature>
<dbReference type="PROSITE" id="PS51892">
    <property type="entry name" value="SUBTILASE"/>
    <property type="match status" value="1"/>
</dbReference>
<comment type="similarity">
    <text evidence="1 7 8">Belongs to the peptidase S8 family.</text>
</comment>
<sequence>MGAVKSLVFLASLSLCGNVLGDSPFDSGNHNHGRYIVKFSQNGSTKFKRSDGTHDSTAFYSTLSSNGKNASPGLSFNSHIFSGVSFNLENSDNQTIADIQALPEVETIWPAALYSIPVTGSATVIDNVTYSPWTAHNDTNVALMQARGFLGDDTIIAFIDSGIDYTHPALGGGFGPGYKVESGYDLVGDDYVAGGELSPDDDPMDCLGHGTHTAGIAASGDSLVPGVAPNARLRSYKVFGCSDGTLEDVIVAAFLQAYEEGADIISASLGSDRGFSDTPMAEVATAIAAEGVFVSIAAGNSGANGPFYTSSGGNGYGSIAVGSVQAEDWVGFTTVASSSSGEEREIVYLSAELTQFRINGTISAYVPPDARNLTACSFSLPSAPSGDLYVIPRGTCLSQVQDSTLYGKASYVFYILNGSDWEVPDREVYSSEQPAGSAVILYDDGNWLLNQVESGYTVNFTFADDHASVGIPRASYLNGRINDYSSWGPTLDGRMKPEISAPGGSILSTWPGGTWATYSGTSMACPYISGVAALFFASRGGRSSLGADGALIARERIISSGKPVLYNDGTNSLASVAKQGAGLVDAQKVIEYMTSVSPANLNLNDTVHFQGTHEVSVSNAGDEPVTYRFSHEPGVTIQTKSAGTAWVTLEPPYSSGNGNVADVSYSAVKLTVGPGETANLGLQFTEPASVNASYLPVYGGRVLLTGSNSEVIAVTYMGIKGSVYASDIWEMERGVPMYLSGYGGLIEEGHNYTFDDGSDVPQPYFNVLWSTREISFDYVTKDWEPSDWTYPPAAGQNNWVGHFRLVPNPLTGEVVDFPQMDYPRYTAGMYAEPQGTFSNGTTIPSGEYKILGRTLRTYGDASNLDDWQYKVSPWFHINRGENLNTTSSATTSAAISTFFISSSQVTFSATATSTSASCATDTARPVSLTAYAGNSSEGHSFYVYSDFLAVDLSDSQTHLDWQMADNGTHLRTSANGATIYASVHTNTNSLVYMYSATRIQSPWSYLECSVDADKHLHCISDEKQYFYLLRRYKLSWKDGHIGQQHDIICPDQHVKPLNHLNGDDNQLHEPHKHNFCRAVQRYGRTNIAKCLYWK</sequence>
<dbReference type="InterPro" id="IPR000209">
    <property type="entry name" value="Peptidase_S8/S53_dom"/>
</dbReference>
<dbReference type="PRINTS" id="PR00723">
    <property type="entry name" value="SUBTILISIN"/>
</dbReference>
<protein>
    <submittedName>
        <fullName evidence="12">Minor extracellular protease vpr</fullName>
    </submittedName>
</protein>
<dbReference type="PANTHER" id="PTHR43806:SF66">
    <property type="entry name" value="SERIN ENDOPEPTIDASE"/>
    <property type="match status" value="1"/>
</dbReference>
<keyword evidence="5 7" id="KW-0720">Serine protease</keyword>
<evidence type="ECO:0000256" key="5">
    <source>
        <dbReference type="ARBA" id="ARBA00022825"/>
    </source>
</evidence>
<keyword evidence="4 7" id="KW-0378">Hydrolase</keyword>
<dbReference type="GO" id="GO:0006508">
    <property type="term" value="P:proteolysis"/>
    <property type="evidence" value="ECO:0007669"/>
    <property type="project" value="UniProtKB-KW"/>
</dbReference>
<evidence type="ECO:0000259" key="10">
    <source>
        <dbReference type="Pfam" id="PF00082"/>
    </source>
</evidence>
<dbReference type="InterPro" id="IPR023827">
    <property type="entry name" value="Peptidase_S8_Asp-AS"/>
</dbReference>
<evidence type="ECO:0000259" key="11">
    <source>
        <dbReference type="Pfam" id="PF06280"/>
    </source>
</evidence>
<feature type="domain" description="Peptidase S8/S53" evidence="10">
    <location>
        <begin position="151"/>
        <end position="535"/>
    </location>
</feature>
<dbReference type="InterPro" id="IPR050131">
    <property type="entry name" value="Peptidase_S8_subtilisin-like"/>
</dbReference>
<dbReference type="Gene3D" id="3.40.50.200">
    <property type="entry name" value="Peptidase S8/S53 domain"/>
    <property type="match status" value="2"/>
</dbReference>
<accession>A0AA38VD39</accession>
<dbReference type="PROSITE" id="PS00136">
    <property type="entry name" value="SUBTILASE_ASP"/>
    <property type="match status" value="1"/>
</dbReference>
<feature type="chain" id="PRO_5041304369" evidence="9">
    <location>
        <begin position="22"/>
        <end position="1094"/>
    </location>
</feature>
<evidence type="ECO:0000256" key="7">
    <source>
        <dbReference type="PROSITE-ProRule" id="PRU01240"/>
    </source>
</evidence>
<keyword evidence="3 9" id="KW-0732">Signal</keyword>
<dbReference type="InterPro" id="IPR010435">
    <property type="entry name" value="C5a/SBT2-like_Fn3"/>
</dbReference>
<evidence type="ECO:0000256" key="4">
    <source>
        <dbReference type="ARBA" id="ARBA00022801"/>
    </source>
</evidence>
<dbReference type="PANTHER" id="PTHR43806">
    <property type="entry name" value="PEPTIDASE S8"/>
    <property type="match status" value="1"/>
</dbReference>
<dbReference type="AlphaFoldDB" id="A0AA38VD39"/>
<keyword evidence="13" id="KW-1185">Reference proteome</keyword>
<dbReference type="Proteomes" id="UP001174694">
    <property type="component" value="Unassembled WGS sequence"/>
</dbReference>
<evidence type="ECO:0000256" key="8">
    <source>
        <dbReference type="RuleBase" id="RU003355"/>
    </source>
</evidence>
<proteinExistence type="inferred from homology"/>
<dbReference type="InterPro" id="IPR036852">
    <property type="entry name" value="Peptidase_S8/S53_dom_sf"/>
</dbReference>
<evidence type="ECO:0000256" key="1">
    <source>
        <dbReference type="ARBA" id="ARBA00011073"/>
    </source>
</evidence>
<dbReference type="GO" id="GO:0016020">
    <property type="term" value="C:membrane"/>
    <property type="evidence" value="ECO:0007669"/>
    <property type="project" value="InterPro"/>
</dbReference>
<dbReference type="InterPro" id="IPR034187">
    <property type="entry name" value="Peptidases_S8_5"/>
</dbReference>
<gene>
    <name evidence="12" type="ORF">NKR23_g12068</name>
</gene>
<evidence type="ECO:0000256" key="2">
    <source>
        <dbReference type="ARBA" id="ARBA00022670"/>
    </source>
</evidence>
<evidence type="ECO:0000313" key="13">
    <source>
        <dbReference type="Proteomes" id="UP001174694"/>
    </source>
</evidence>
<dbReference type="Pfam" id="PF00082">
    <property type="entry name" value="Peptidase_S8"/>
    <property type="match status" value="1"/>
</dbReference>
<evidence type="ECO:0000256" key="6">
    <source>
        <dbReference type="PIRSR" id="PIRSR615500-1"/>
    </source>
</evidence>
<dbReference type="EMBL" id="JANBVO010000080">
    <property type="protein sequence ID" value="KAJ9130725.1"/>
    <property type="molecule type" value="Genomic_DNA"/>
</dbReference>
<dbReference type="InterPro" id="IPR023828">
    <property type="entry name" value="Peptidase_S8_Ser-AS"/>
</dbReference>
<dbReference type="InterPro" id="IPR015500">
    <property type="entry name" value="Peptidase_S8_subtilisin-rel"/>
</dbReference>
<reference evidence="12" key="1">
    <citation type="submission" date="2022-07" db="EMBL/GenBank/DDBJ databases">
        <title>Fungi with potential for degradation of polypropylene.</title>
        <authorList>
            <person name="Gostincar C."/>
        </authorList>
    </citation>
    <scope>NUCLEOTIDE SEQUENCE</scope>
    <source>
        <strain evidence="12">EXF-13308</strain>
    </source>
</reference>
<evidence type="ECO:0000256" key="9">
    <source>
        <dbReference type="SAM" id="SignalP"/>
    </source>
</evidence>
<dbReference type="PROSITE" id="PS00138">
    <property type="entry name" value="SUBTILASE_SER"/>
    <property type="match status" value="1"/>
</dbReference>
<dbReference type="GO" id="GO:0004252">
    <property type="term" value="F:serine-type endopeptidase activity"/>
    <property type="evidence" value="ECO:0007669"/>
    <property type="project" value="UniProtKB-UniRule"/>
</dbReference>
<evidence type="ECO:0000256" key="3">
    <source>
        <dbReference type="ARBA" id="ARBA00022729"/>
    </source>
</evidence>
<keyword evidence="2 7" id="KW-0645">Protease</keyword>
<evidence type="ECO:0000313" key="12">
    <source>
        <dbReference type="EMBL" id="KAJ9130725.1"/>
    </source>
</evidence>
<name>A0AA38VD39_9PEZI</name>
<feature type="domain" description="C5a peptidase/Subtilisin-like protease SBT2-like Fn3-like" evidence="11">
    <location>
        <begin position="602"/>
        <end position="714"/>
    </location>
</feature>
<organism evidence="12 13">
    <name type="scientific">Pleurostoma richardsiae</name>
    <dbReference type="NCBI Taxonomy" id="41990"/>
    <lineage>
        <taxon>Eukaryota</taxon>
        <taxon>Fungi</taxon>
        <taxon>Dikarya</taxon>
        <taxon>Ascomycota</taxon>
        <taxon>Pezizomycotina</taxon>
        <taxon>Sordariomycetes</taxon>
        <taxon>Sordariomycetidae</taxon>
        <taxon>Calosphaeriales</taxon>
        <taxon>Pleurostomataceae</taxon>
        <taxon>Pleurostoma</taxon>
    </lineage>
</organism>
<comment type="caution">
    <text evidence="12">The sequence shown here is derived from an EMBL/GenBank/DDBJ whole genome shotgun (WGS) entry which is preliminary data.</text>
</comment>
<dbReference type="SUPFAM" id="SSF52743">
    <property type="entry name" value="Subtilisin-like"/>
    <property type="match status" value="1"/>
</dbReference>
<feature type="active site" description="Charge relay system" evidence="6 7">
    <location>
        <position position="209"/>
    </location>
</feature>
<feature type="active site" description="Charge relay system" evidence="6 7">
    <location>
        <position position="522"/>
    </location>
</feature>
<dbReference type="Pfam" id="PF06280">
    <property type="entry name" value="fn3_5"/>
    <property type="match status" value="1"/>
</dbReference>
<feature type="signal peptide" evidence="9">
    <location>
        <begin position="1"/>
        <end position="21"/>
    </location>
</feature>